<evidence type="ECO:0000256" key="7">
    <source>
        <dbReference type="SAM" id="Phobius"/>
    </source>
</evidence>
<dbReference type="EMBL" id="BA000028">
    <property type="protein sequence ID" value="BAC12490.1"/>
    <property type="molecule type" value="Genomic_DNA"/>
</dbReference>
<evidence type="ECO:0000259" key="9">
    <source>
        <dbReference type="PROSITE" id="PS50885"/>
    </source>
</evidence>
<dbReference type="SMART" id="SM00304">
    <property type="entry name" value="HAMP"/>
    <property type="match status" value="1"/>
</dbReference>
<reference evidence="10 11" key="1">
    <citation type="journal article" date="2001" name="FEMS Microbiol. Lett.">
        <title>Oceanobacillus iheyensis gen. nov., sp. nov., a deep-sea extremely halotolerant and alkaliphilic species isolated from a depth of 1050 m on the Iheya Ridge.</title>
        <authorList>
            <person name="Lu J."/>
            <person name="Nogi Y."/>
            <person name="Takami H."/>
        </authorList>
    </citation>
    <scope>NUCLEOTIDE SEQUENCE [LARGE SCALE GENOMIC DNA]</scope>
    <source>
        <strain evidence="11">DSM 14371 / CIP 107618 / JCM 11309 / KCTC 3954 / HTE831</strain>
    </source>
</reference>
<comment type="subcellular location">
    <subcellularLocation>
        <location evidence="1">Cell membrane</location>
    </subcellularLocation>
</comment>
<proteinExistence type="inferred from homology"/>
<dbReference type="AlphaFoldDB" id="Q8EST3"/>
<comment type="similarity">
    <text evidence="5">Belongs to the methyl-accepting chemotaxis (MCP) protein family.</text>
</comment>
<dbReference type="InterPro" id="IPR004090">
    <property type="entry name" value="Chemotax_Me-accpt_rcpt"/>
</dbReference>
<protein>
    <submittedName>
        <fullName evidence="10">Methyl-accepting chemotaxis protein</fullName>
    </submittedName>
</protein>
<sequence length="611" mass="67630">MKFLKNKKMKSRNTETTKSKRTFNFLNIKKKDNKGKPKHRFSINFKAFNNLSIGKKYLLSFLVVIFFTFSAWFFVNQEVKQSKEDAEAVYTYSEQVNKLNQLSLAIQGKDVQIADYLLTSNNLYVDRFNEYKTQVDQLIVEVEDFLTTEDEFFKISQLKRSDDTINSTFEEKVIPSIENNDNIMANTLRETTYRFRTSNVDIVNEFISEREEAQAEASEAAETSMDSVSSTLTMANLFTIAIGIIIFSIVSVQISRNLKQVVQITSKVADGDLTAKGMEYNGKDEIGQLSASVNQMKDNMKAILTKVSSASTSVLERSDHLTQAATEVKEGNSQVAATMEELSAGAETQANGASDLSGKMSEFVEVVNKSRENGDAITSTTEKMLEQTNQGTALMQNSMKQMHRIDEIVKVSVDKVKGLDHQSRDISNLISVIKDISEQTNLLALNAAIEAARAGEHGRGFAVVADEVRKLSEQVSNSVGEITTIVSNIQDGTKEVVSSLNNGYKEVQEGTSQIESTGNNFKTIQHGVNDMVHKIEYITTDLLNIVENSTNMNQLIEEIASTSEESAAGVEQASAAAQQTSSSMEEVAGSANSLAELAIDLNNQLKVFKLK</sequence>
<dbReference type="PROSITE" id="PS50111">
    <property type="entry name" value="CHEMOTAXIS_TRANSDUC_2"/>
    <property type="match status" value="1"/>
</dbReference>
<dbReference type="GO" id="GO:0007165">
    <property type="term" value="P:signal transduction"/>
    <property type="evidence" value="ECO:0007669"/>
    <property type="project" value="UniProtKB-KW"/>
</dbReference>
<evidence type="ECO:0000256" key="1">
    <source>
        <dbReference type="ARBA" id="ARBA00004236"/>
    </source>
</evidence>
<dbReference type="Proteomes" id="UP000000822">
    <property type="component" value="Chromosome"/>
</dbReference>
<dbReference type="Pfam" id="PF00672">
    <property type="entry name" value="HAMP"/>
    <property type="match status" value="1"/>
</dbReference>
<evidence type="ECO:0000256" key="2">
    <source>
        <dbReference type="ARBA" id="ARBA00022475"/>
    </source>
</evidence>
<accession>Q8EST3</accession>
<dbReference type="eggNOG" id="COG0840">
    <property type="taxonomic scope" value="Bacteria"/>
</dbReference>
<organism evidence="10 11">
    <name type="scientific">Oceanobacillus iheyensis (strain DSM 14371 / CIP 107618 / JCM 11309 / KCTC 3954 / HTE831)</name>
    <dbReference type="NCBI Taxonomy" id="221109"/>
    <lineage>
        <taxon>Bacteria</taxon>
        <taxon>Bacillati</taxon>
        <taxon>Bacillota</taxon>
        <taxon>Bacilli</taxon>
        <taxon>Bacillales</taxon>
        <taxon>Bacillaceae</taxon>
        <taxon>Oceanobacillus</taxon>
    </lineage>
</organism>
<evidence type="ECO:0000313" key="11">
    <source>
        <dbReference type="Proteomes" id="UP000000822"/>
    </source>
</evidence>
<dbReference type="SUPFAM" id="SSF58104">
    <property type="entry name" value="Methyl-accepting chemotaxis protein (MCP) signaling domain"/>
    <property type="match status" value="1"/>
</dbReference>
<dbReference type="InterPro" id="IPR003660">
    <property type="entry name" value="HAMP_dom"/>
</dbReference>
<keyword evidence="7" id="KW-0812">Transmembrane</keyword>
<evidence type="ECO:0000256" key="4">
    <source>
        <dbReference type="ARBA" id="ARBA00023224"/>
    </source>
</evidence>
<dbReference type="GO" id="GO:0005886">
    <property type="term" value="C:plasma membrane"/>
    <property type="evidence" value="ECO:0007669"/>
    <property type="project" value="UniProtKB-SubCell"/>
</dbReference>
<keyword evidence="2" id="KW-1003">Cell membrane</keyword>
<evidence type="ECO:0000256" key="5">
    <source>
        <dbReference type="ARBA" id="ARBA00029447"/>
    </source>
</evidence>
<dbReference type="KEGG" id="oih:OB0534"/>
<dbReference type="PhylomeDB" id="Q8EST3"/>
<dbReference type="SMART" id="SM00283">
    <property type="entry name" value="MA"/>
    <property type="match status" value="1"/>
</dbReference>
<dbReference type="PRINTS" id="PR00260">
    <property type="entry name" value="CHEMTRNSDUCR"/>
</dbReference>
<dbReference type="InterPro" id="IPR004089">
    <property type="entry name" value="MCPsignal_dom"/>
</dbReference>
<dbReference type="CDD" id="cd06225">
    <property type="entry name" value="HAMP"/>
    <property type="match status" value="1"/>
</dbReference>
<feature type="domain" description="Methyl-accepting transducer" evidence="8">
    <location>
        <begin position="324"/>
        <end position="574"/>
    </location>
</feature>
<gene>
    <name evidence="10" type="ordered locus">OB0534</name>
</gene>
<keyword evidence="11" id="KW-1185">Reference proteome</keyword>
<dbReference type="GO" id="GO:0006935">
    <property type="term" value="P:chemotaxis"/>
    <property type="evidence" value="ECO:0007669"/>
    <property type="project" value="InterPro"/>
</dbReference>
<dbReference type="PANTHER" id="PTHR32089">
    <property type="entry name" value="METHYL-ACCEPTING CHEMOTAXIS PROTEIN MCPB"/>
    <property type="match status" value="1"/>
</dbReference>
<dbReference type="Gene3D" id="6.10.340.10">
    <property type="match status" value="1"/>
</dbReference>
<feature type="transmembrane region" description="Helical" evidence="7">
    <location>
        <begin position="234"/>
        <end position="254"/>
    </location>
</feature>
<dbReference type="HOGENOM" id="CLU_000445_107_27_9"/>
<dbReference type="Pfam" id="PF00015">
    <property type="entry name" value="MCPsignal"/>
    <property type="match status" value="1"/>
</dbReference>
<dbReference type="PROSITE" id="PS50885">
    <property type="entry name" value="HAMP"/>
    <property type="match status" value="1"/>
</dbReference>
<dbReference type="Gene3D" id="1.10.287.950">
    <property type="entry name" value="Methyl-accepting chemotaxis protein"/>
    <property type="match status" value="1"/>
</dbReference>
<name>Q8EST3_OCEIH</name>
<feature type="domain" description="HAMP" evidence="9">
    <location>
        <begin position="252"/>
        <end position="305"/>
    </location>
</feature>
<keyword evidence="7" id="KW-1133">Transmembrane helix</keyword>
<dbReference type="PANTHER" id="PTHR32089:SF112">
    <property type="entry name" value="LYSOZYME-LIKE PROTEIN-RELATED"/>
    <property type="match status" value="1"/>
</dbReference>
<dbReference type="GO" id="GO:0004888">
    <property type="term" value="F:transmembrane signaling receptor activity"/>
    <property type="evidence" value="ECO:0007669"/>
    <property type="project" value="InterPro"/>
</dbReference>
<dbReference type="CDD" id="cd11386">
    <property type="entry name" value="MCP_signal"/>
    <property type="match status" value="1"/>
</dbReference>
<dbReference type="RefSeq" id="WP_011064937.1">
    <property type="nucleotide sequence ID" value="NC_004193.1"/>
</dbReference>
<reference evidence="10 11" key="2">
    <citation type="journal article" date="2002" name="Nucleic Acids Res.">
        <title>Genome sequence of Oceanobacillus iheyensis isolated from the Iheya Ridge and its unexpected adaptive capabilities to extreme environments.</title>
        <authorList>
            <person name="Takami H."/>
            <person name="Takaki Y."/>
            <person name="Uchiyama I."/>
        </authorList>
    </citation>
    <scope>NUCLEOTIDE SEQUENCE [LARGE SCALE GENOMIC DNA]</scope>
    <source>
        <strain evidence="11">DSM 14371 / CIP 107618 / JCM 11309 / KCTC 3954 / HTE831</strain>
    </source>
</reference>
<evidence type="ECO:0000256" key="6">
    <source>
        <dbReference type="PROSITE-ProRule" id="PRU00284"/>
    </source>
</evidence>
<keyword evidence="3 7" id="KW-0472">Membrane</keyword>
<dbReference type="STRING" id="221109.gene:10732738"/>
<evidence type="ECO:0000259" key="8">
    <source>
        <dbReference type="PROSITE" id="PS50111"/>
    </source>
</evidence>
<evidence type="ECO:0000256" key="3">
    <source>
        <dbReference type="ARBA" id="ARBA00023136"/>
    </source>
</evidence>
<feature type="transmembrane region" description="Helical" evidence="7">
    <location>
        <begin position="57"/>
        <end position="75"/>
    </location>
</feature>
<evidence type="ECO:0000313" key="10">
    <source>
        <dbReference type="EMBL" id="BAC12490.1"/>
    </source>
</evidence>
<keyword evidence="4 6" id="KW-0807">Transducer</keyword>
<dbReference type="OrthoDB" id="9804712at2"/>